<evidence type="ECO:0008006" key="3">
    <source>
        <dbReference type="Google" id="ProtNLM"/>
    </source>
</evidence>
<organism evidence="1 2">
    <name type="scientific">Ktedonosporobacter rubrisoli</name>
    <dbReference type="NCBI Taxonomy" id="2509675"/>
    <lineage>
        <taxon>Bacteria</taxon>
        <taxon>Bacillati</taxon>
        <taxon>Chloroflexota</taxon>
        <taxon>Ktedonobacteria</taxon>
        <taxon>Ktedonobacterales</taxon>
        <taxon>Ktedonosporobacteraceae</taxon>
        <taxon>Ktedonosporobacter</taxon>
    </lineage>
</organism>
<dbReference type="RefSeq" id="WP_129891126.1">
    <property type="nucleotide sequence ID" value="NZ_CP035758.1"/>
</dbReference>
<evidence type="ECO:0000313" key="2">
    <source>
        <dbReference type="Proteomes" id="UP000290365"/>
    </source>
</evidence>
<dbReference type="OrthoDB" id="158780at2"/>
<gene>
    <name evidence="1" type="ORF">EPA93_30390</name>
</gene>
<dbReference type="SUPFAM" id="SSF109604">
    <property type="entry name" value="HD-domain/PDEase-like"/>
    <property type="match status" value="1"/>
</dbReference>
<protein>
    <recommendedName>
        <fullName evidence="3">HD domain-containing protein</fullName>
    </recommendedName>
</protein>
<keyword evidence="2" id="KW-1185">Reference proteome</keyword>
<dbReference type="InterPro" id="IPR003607">
    <property type="entry name" value="HD/PDEase_dom"/>
</dbReference>
<dbReference type="KEGG" id="kbs:EPA93_30390"/>
<dbReference type="CDD" id="cd00077">
    <property type="entry name" value="HDc"/>
    <property type="match status" value="1"/>
</dbReference>
<sequence length="173" mass="19208">MQSVLYRLGQARQQLGFVKPLSAAEYEEAALYLPPSALVLFRTMAPADQRHCLRVCQRLRERGCQDREMLAAALLHDVGKAQGRVPFWTRPAIVLGKKFTPALLTALAISPYEFGERIIPRWQRALSYAWWHAEIGANLASAAGLSQQAALYIRTHHEAHGPAAALHAVDEVS</sequence>
<evidence type="ECO:0000313" key="1">
    <source>
        <dbReference type="EMBL" id="QBD80060.1"/>
    </source>
</evidence>
<dbReference type="EMBL" id="CP035758">
    <property type="protein sequence ID" value="QBD80060.1"/>
    <property type="molecule type" value="Genomic_DNA"/>
</dbReference>
<proteinExistence type="predicted"/>
<dbReference type="Proteomes" id="UP000290365">
    <property type="component" value="Chromosome"/>
</dbReference>
<dbReference type="Gene3D" id="1.10.3210.10">
    <property type="entry name" value="Hypothetical protein af1432"/>
    <property type="match status" value="1"/>
</dbReference>
<dbReference type="AlphaFoldDB" id="A0A4P6JXG5"/>
<reference evidence="1 2" key="1">
    <citation type="submission" date="2019-01" db="EMBL/GenBank/DDBJ databases">
        <title>Ktedonosporobacter rubrisoli SCAWS-G2.</title>
        <authorList>
            <person name="Huang Y."/>
            <person name="Yan B."/>
        </authorList>
    </citation>
    <scope>NUCLEOTIDE SEQUENCE [LARGE SCALE GENOMIC DNA]</scope>
    <source>
        <strain evidence="1 2">SCAWS-G2</strain>
    </source>
</reference>
<accession>A0A4P6JXG5</accession>
<name>A0A4P6JXG5_KTERU</name>